<accession>A0A919UBA9</accession>
<dbReference type="EMBL" id="BONQ01000117">
    <property type="protein sequence ID" value="GIG49314.1"/>
    <property type="molecule type" value="Genomic_DNA"/>
</dbReference>
<proteinExistence type="predicted"/>
<gene>
    <name evidence="3" type="ORF">Dsi01nite_073550</name>
</gene>
<keyword evidence="4" id="KW-1185">Reference proteome</keyword>
<name>A0A919UBA9_9ACTN</name>
<dbReference type="RefSeq" id="WP_203850997.1">
    <property type="nucleotide sequence ID" value="NZ_BAAAVW010000001.1"/>
</dbReference>
<dbReference type="PROSITE" id="PS51819">
    <property type="entry name" value="VOC"/>
    <property type="match status" value="1"/>
</dbReference>
<feature type="region of interest" description="Disordered" evidence="1">
    <location>
        <begin position="134"/>
        <end position="153"/>
    </location>
</feature>
<dbReference type="AlphaFoldDB" id="A0A919UBA9"/>
<evidence type="ECO:0000259" key="2">
    <source>
        <dbReference type="PROSITE" id="PS51819"/>
    </source>
</evidence>
<dbReference type="InterPro" id="IPR029068">
    <property type="entry name" value="Glyas_Bleomycin-R_OHBP_Dase"/>
</dbReference>
<organism evidence="3 4">
    <name type="scientific">Dactylosporangium siamense</name>
    <dbReference type="NCBI Taxonomy" id="685454"/>
    <lineage>
        <taxon>Bacteria</taxon>
        <taxon>Bacillati</taxon>
        <taxon>Actinomycetota</taxon>
        <taxon>Actinomycetes</taxon>
        <taxon>Micromonosporales</taxon>
        <taxon>Micromonosporaceae</taxon>
        <taxon>Dactylosporangium</taxon>
    </lineage>
</organism>
<dbReference type="InterPro" id="IPR041581">
    <property type="entry name" value="Glyoxalase_6"/>
</dbReference>
<evidence type="ECO:0000256" key="1">
    <source>
        <dbReference type="SAM" id="MobiDB-lite"/>
    </source>
</evidence>
<sequence>MIPQPHGPVISLMLAVPDATEAARWYARAMGATELWNLGGVVGLTVGGAPFFLGEPENNGWDTPAAARTRTARVEVFVDDPDAFIERAVAAGADGSVDEIRDHEAPWGVHRQGGFLDPFGHLWLVGDRSPLYAHQPPGPAASPDMTNDMRNPG</sequence>
<dbReference type="SUPFAM" id="SSF54593">
    <property type="entry name" value="Glyoxalase/Bleomycin resistance protein/Dihydroxybiphenyl dioxygenase"/>
    <property type="match status" value="1"/>
</dbReference>
<dbReference type="Gene3D" id="3.10.180.10">
    <property type="entry name" value="2,3-Dihydroxybiphenyl 1,2-Dioxygenase, domain 1"/>
    <property type="match status" value="1"/>
</dbReference>
<evidence type="ECO:0000313" key="3">
    <source>
        <dbReference type="EMBL" id="GIG49314.1"/>
    </source>
</evidence>
<feature type="domain" description="VOC" evidence="2">
    <location>
        <begin position="8"/>
        <end position="128"/>
    </location>
</feature>
<evidence type="ECO:0000313" key="4">
    <source>
        <dbReference type="Proteomes" id="UP000660611"/>
    </source>
</evidence>
<dbReference type="Pfam" id="PF18029">
    <property type="entry name" value="Glyoxalase_6"/>
    <property type="match status" value="1"/>
</dbReference>
<comment type="caution">
    <text evidence="3">The sequence shown here is derived from an EMBL/GenBank/DDBJ whole genome shotgun (WGS) entry which is preliminary data.</text>
</comment>
<dbReference type="InterPro" id="IPR037523">
    <property type="entry name" value="VOC_core"/>
</dbReference>
<protein>
    <recommendedName>
        <fullName evidence="2">VOC domain-containing protein</fullName>
    </recommendedName>
</protein>
<dbReference type="Proteomes" id="UP000660611">
    <property type="component" value="Unassembled WGS sequence"/>
</dbReference>
<reference evidence="3" key="1">
    <citation type="submission" date="2021-01" db="EMBL/GenBank/DDBJ databases">
        <title>Whole genome shotgun sequence of Dactylosporangium siamense NBRC 106093.</title>
        <authorList>
            <person name="Komaki H."/>
            <person name="Tamura T."/>
        </authorList>
    </citation>
    <scope>NUCLEOTIDE SEQUENCE</scope>
    <source>
        <strain evidence="3">NBRC 106093</strain>
    </source>
</reference>
<feature type="compositionally biased region" description="Polar residues" evidence="1">
    <location>
        <begin position="144"/>
        <end position="153"/>
    </location>
</feature>